<reference evidence="1 2" key="1">
    <citation type="submission" date="2017-05" db="EMBL/GenBank/DDBJ databases">
        <title>Genome of assembly of the Bengalese finch, Lonchura striata domestica.</title>
        <authorList>
            <person name="Colquitt B.M."/>
            <person name="Brainard M.S."/>
        </authorList>
    </citation>
    <scope>NUCLEOTIDE SEQUENCE [LARGE SCALE GENOMIC DNA]</scope>
    <source>
        <strain evidence="1">White83orange57</strain>
    </source>
</reference>
<dbReference type="EMBL" id="MUZQ01000313">
    <property type="protein sequence ID" value="OWK52933.1"/>
    <property type="molecule type" value="Genomic_DNA"/>
</dbReference>
<evidence type="ECO:0000313" key="2">
    <source>
        <dbReference type="Proteomes" id="UP000197619"/>
    </source>
</evidence>
<proteinExistence type="predicted"/>
<organism evidence="1 2">
    <name type="scientific">Lonchura striata</name>
    <name type="common">white-rumped munia</name>
    <dbReference type="NCBI Taxonomy" id="40157"/>
    <lineage>
        <taxon>Eukaryota</taxon>
        <taxon>Metazoa</taxon>
        <taxon>Chordata</taxon>
        <taxon>Craniata</taxon>
        <taxon>Vertebrata</taxon>
        <taxon>Euteleostomi</taxon>
        <taxon>Archelosauria</taxon>
        <taxon>Archosauria</taxon>
        <taxon>Dinosauria</taxon>
        <taxon>Saurischia</taxon>
        <taxon>Theropoda</taxon>
        <taxon>Coelurosauria</taxon>
        <taxon>Aves</taxon>
        <taxon>Neognathae</taxon>
        <taxon>Neoaves</taxon>
        <taxon>Telluraves</taxon>
        <taxon>Australaves</taxon>
        <taxon>Passeriformes</taxon>
        <taxon>Passeroidea</taxon>
        <taxon>Estrildidae</taxon>
        <taxon>Estrildinae</taxon>
        <taxon>Lonchura</taxon>
    </lineage>
</organism>
<gene>
    <name evidence="1" type="ORF">RLOC_00006280</name>
</gene>
<dbReference type="AlphaFoldDB" id="A0A218UGQ2"/>
<name>A0A218UGQ2_9PASE</name>
<evidence type="ECO:0000313" key="1">
    <source>
        <dbReference type="EMBL" id="OWK52933.1"/>
    </source>
</evidence>
<comment type="caution">
    <text evidence="1">The sequence shown here is derived from an EMBL/GenBank/DDBJ whole genome shotgun (WGS) entry which is preliminary data.</text>
</comment>
<keyword evidence="2" id="KW-1185">Reference proteome</keyword>
<protein>
    <submittedName>
        <fullName evidence="1">Uncharacterized protein</fullName>
    </submittedName>
</protein>
<dbReference type="Proteomes" id="UP000197619">
    <property type="component" value="Unassembled WGS sequence"/>
</dbReference>
<accession>A0A218UGQ2</accession>
<sequence length="51" mass="5107">MSITNSFVNDVLEHLATEASPGPAQSAAAGADGRVAAACPAHCVRGHRGPH</sequence>